<dbReference type="RefSeq" id="WP_046007252.1">
    <property type="nucleotide sequence ID" value="NZ_JXYA01000071.1"/>
</dbReference>
<keyword evidence="1" id="KW-0732">Signal</keyword>
<protein>
    <recommendedName>
        <fullName evidence="4">Lipoprotein</fullName>
    </recommendedName>
</protein>
<accession>A0A0F4QFM3</accession>
<gene>
    <name evidence="2" type="ORF">TW77_22735</name>
</gene>
<feature type="signal peptide" evidence="1">
    <location>
        <begin position="1"/>
        <end position="17"/>
    </location>
</feature>
<dbReference type="EMBL" id="JXYA01000071">
    <property type="protein sequence ID" value="KJZ05482.1"/>
    <property type="molecule type" value="Genomic_DNA"/>
</dbReference>
<dbReference type="PROSITE" id="PS51257">
    <property type="entry name" value="PROKAR_LIPOPROTEIN"/>
    <property type="match status" value="1"/>
</dbReference>
<name>A0A0F4QFM3_9GAMM</name>
<evidence type="ECO:0008006" key="4">
    <source>
        <dbReference type="Google" id="ProtNLM"/>
    </source>
</evidence>
<evidence type="ECO:0000313" key="2">
    <source>
        <dbReference type="EMBL" id="KJZ05482.1"/>
    </source>
</evidence>
<organism evidence="2 3">
    <name type="scientific">Pseudoalteromonas rubra</name>
    <dbReference type="NCBI Taxonomy" id="43658"/>
    <lineage>
        <taxon>Bacteria</taxon>
        <taxon>Pseudomonadati</taxon>
        <taxon>Pseudomonadota</taxon>
        <taxon>Gammaproteobacteria</taxon>
        <taxon>Alteromonadales</taxon>
        <taxon>Pseudoalteromonadaceae</taxon>
        <taxon>Pseudoalteromonas</taxon>
    </lineage>
</organism>
<reference evidence="2 3" key="1">
    <citation type="journal article" date="2015" name="BMC Genomics">
        <title>Genome mining reveals unlocked bioactive potential of marine Gram-negative bacteria.</title>
        <authorList>
            <person name="Machado H."/>
            <person name="Sonnenschein E.C."/>
            <person name="Melchiorsen J."/>
            <person name="Gram L."/>
        </authorList>
    </citation>
    <scope>NUCLEOTIDE SEQUENCE [LARGE SCALE GENOMIC DNA]</scope>
    <source>
        <strain evidence="2 3">S2471</strain>
    </source>
</reference>
<comment type="caution">
    <text evidence="2">The sequence shown here is derived from an EMBL/GenBank/DDBJ whole genome shotgun (WGS) entry which is preliminary data.</text>
</comment>
<proteinExistence type="predicted"/>
<dbReference type="Proteomes" id="UP000033452">
    <property type="component" value="Unassembled WGS sequence"/>
</dbReference>
<keyword evidence="3" id="KW-1185">Reference proteome</keyword>
<evidence type="ECO:0000313" key="3">
    <source>
        <dbReference type="Proteomes" id="UP000033452"/>
    </source>
</evidence>
<dbReference type="AlphaFoldDB" id="A0A0F4QFM3"/>
<evidence type="ECO:0000256" key="1">
    <source>
        <dbReference type="SAM" id="SignalP"/>
    </source>
</evidence>
<sequence>MKYQCLALFLLTGLLSACSSTQTTPHNHDDNNQALSELVADKGCDASFQCKVIGVGERQTCGGPSQYVVYSVRNVDETQVEQMAIAITQKEQAINQQTPPSEVCKQVLPIQALCINSECQAITLK</sequence>
<dbReference type="PATRIC" id="fig|43658.5.peg.4800"/>
<dbReference type="OrthoDB" id="8703681at2"/>
<feature type="chain" id="PRO_5002475445" description="Lipoprotein" evidence="1">
    <location>
        <begin position="18"/>
        <end position="125"/>
    </location>
</feature>